<evidence type="ECO:0000313" key="3">
    <source>
        <dbReference type="Proteomes" id="UP000271031"/>
    </source>
</evidence>
<feature type="chain" id="PRO_5038358852" evidence="1">
    <location>
        <begin position="27"/>
        <end position="105"/>
    </location>
</feature>
<evidence type="ECO:0000313" key="2">
    <source>
        <dbReference type="EMBL" id="RNB84596.1"/>
    </source>
</evidence>
<dbReference type="Proteomes" id="UP000271031">
    <property type="component" value="Unassembled WGS sequence"/>
</dbReference>
<dbReference type="AlphaFoldDB" id="A0A3M8D9A0"/>
<protein>
    <submittedName>
        <fullName evidence="2">Uncharacterized protein</fullName>
    </submittedName>
</protein>
<dbReference type="EMBL" id="RHHQ01000017">
    <property type="protein sequence ID" value="RNB84596.1"/>
    <property type="molecule type" value="Genomic_DNA"/>
</dbReference>
<dbReference type="RefSeq" id="WP_122919879.1">
    <property type="nucleotide sequence ID" value="NZ_RHHQ01000017.1"/>
</dbReference>
<gene>
    <name evidence="2" type="ORF">EDM56_21045</name>
</gene>
<keyword evidence="1" id="KW-0732">Signal</keyword>
<evidence type="ECO:0000256" key="1">
    <source>
        <dbReference type="SAM" id="SignalP"/>
    </source>
</evidence>
<name>A0A3M8D9A0_9BACL</name>
<dbReference type="OrthoDB" id="2628846at2"/>
<accession>A0A3M8D9A0</accession>
<proteinExistence type="predicted"/>
<keyword evidence="3" id="KW-1185">Reference proteome</keyword>
<organism evidence="2 3">
    <name type="scientific">Brevibacillus fluminis</name>
    <dbReference type="NCBI Taxonomy" id="511487"/>
    <lineage>
        <taxon>Bacteria</taxon>
        <taxon>Bacillati</taxon>
        <taxon>Bacillota</taxon>
        <taxon>Bacilli</taxon>
        <taxon>Bacillales</taxon>
        <taxon>Paenibacillaceae</taxon>
        <taxon>Brevibacillus</taxon>
    </lineage>
</organism>
<comment type="caution">
    <text evidence="2">The sequence shown here is derived from an EMBL/GenBank/DDBJ whole genome shotgun (WGS) entry which is preliminary data.</text>
</comment>
<feature type="signal peptide" evidence="1">
    <location>
        <begin position="1"/>
        <end position="26"/>
    </location>
</feature>
<reference evidence="2 3" key="1">
    <citation type="submission" date="2018-10" db="EMBL/GenBank/DDBJ databases">
        <title>Phylogenomics of Brevibacillus.</title>
        <authorList>
            <person name="Dunlap C."/>
        </authorList>
    </citation>
    <scope>NUCLEOTIDE SEQUENCE [LARGE SCALE GENOMIC DNA]</scope>
    <source>
        <strain evidence="2 3">JCM 15716</strain>
    </source>
</reference>
<sequence length="105" mass="12311">MRKKTWHRIALAVVCMMAILFMTCPTEDDYRKWLEDEHGIICTGNSLEDTCQQVCKGAPRNITWQATWEQDTGIYVRRVDRYTYEQAGELVLSSWGFLKHFFALS</sequence>